<dbReference type="Proteomes" id="UP000183788">
    <property type="component" value="Unassembled WGS sequence"/>
</dbReference>
<dbReference type="STRING" id="1004.SAMN05661012_02359"/>
<proteinExistence type="predicted"/>
<dbReference type="EMBL" id="FPIZ01000006">
    <property type="protein sequence ID" value="SFW52479.1"/>
    <property type="molecule type" value="Genomic_DNA"/>
</dbReference>
<reference evidence="4 6" key="1">
    <citation type="submission" date="2016-11" db="EMBL/GenBank/DDBJ databases">
        <authorList>
            <person name="Jaros S."/>
            <person name="Januszkiewicz K."/>
            <person name="Wedrychowicz H."/>
        </authorList>
    </citation>
    <scope>NUCLEOTIDE SEQUENCE [LARGE SCALE GENOMIC DNA]</scope>
    <source>
        <strain evidence="4 6">DSM 784</strain>
    </source>
</reference>
<dbReference type="Pfam" id="PF17132">
    <property type="entry name" value="Glyco_hydro_106"/>
    <property type="match status" value="2"/>
</dbReference>
<evidence type="ECO:0000313" key="7">
    <source>
        <dbReference type="Proteomes" id="UP001326715"/>
    </source>
</evidence>
<feature type="signal peptide" evidence="3">
    <location>
        <begin position="1"/>
        <end position="18"/>
    </location>
</feature>
<dbReference type="RefSeq" id="WP_072360136.1">
    <property type="nucleotide sequence ID" value="NZ_CP139972.1"/>
</dbReference>
<dbReference type="Gene3D" id="2.115.10.20">
    <property type="entry name" value="Glycosyl hydrolase domain, family 43"/>
    <property type="match status" value="2"/>
</dbReference>
<dbReference type="OrthoDB" id="9761519at2"/>
<name>A0A1K1PXV5_9BACT</name>
<dbReference type="GO" id="GO:0016787">
    <property type="term" value="F:hydrolase activity"/>
    <property type="evidence" value="ECO:0007669"/>
    <property type="project" value="UniProtKB-KW"/>
</dbReference>
<keyword evidence="2 5" id="KW-0378">Hydrolase</keyword>
<keyword evidence="1 3" id="KW-0732">Signal</keyword>
<dbReference type="InterPro" id="IPR008979">
    <property type="entry name" value="Galactose-bd-like_sf"/>
</dbReference>
<dbReference type="SUPFAM" id="SSF75005">
    <property type="entry name" value="Arabinanase/levansucrase/invertase"/>
    <property type="match status" value="2"/>
</dbReference>
<dbReference type="InterPro" id="IPR023296">
    <property type="entry name" value="Glyco_hydro_beta-prop_sf"/>
</dbReference>
<evidence type="ECO:0000313" key="6">
    <source>
        <dbReference type="Proteomes" id="UP000183788"/>
    </source>
</evidence>
<evidence type="ECO:0000313" key="4">
    <source>
        <dbReference type="EMBL" id="SFW52479.1"/>
    </source>
</evidence>
<dbReference type="PANTHER" id="PTHR43817">
    <property type="entry name" value="GLYCOSYL HYDROLASE"/>
    <property type="match status" value="1"/>
</dbReference>
<dbReference type="SUPFAM" id="SSF49785">
    <property type="entry name" value="Galactose-binding domain-like"/>
    <property type="match status" value="2"/>
</dbReference>
<organism evidence="4 6">
    <name type="scientific">Chitinophaga sancti</name>
    <dbReference type="NCBI Taxonomy" id="1004"/>
    <lineage>
        <taxon>Bacteria</taxon>
        <taxon>Pseudomonadati</taxon>
        <taxon>Bacteroidota</taxon>
        <taxon>Chitinophagia</taxon>
        <taxon>Chitinophagales</taxon>
        <taxon>Chitinophagaceae</taxon>
        <taxon>Chitinophaga</taxon>
    </lineage>
</organism>
<reference evidence="5 7" key="2">
    <citation type="submission" date="2023-11" db="EMBL/GenBank/DDBJ databases">
        <title>MicrobeMod: A computational toolkit for identifying prokaryotic methylation and restriction-modification with nanopore sequencing.</title>
        <authorList>
            <person name="Crits-Christoph A."/>
            <person name="Kang S.C."/>
            <person name="Lee H."/>
            <person name="Ostrov N."/>
        </authorList>
    </citation>
    <scope>NUCLEOTIDE SEQUENCE [LARGE SCALE GENOMIC DNA]</scope>
    <source>
        <strain evidence="5 7">ATCC 23090</strain>
    </source>
</reference>
<protein>
    <submittedName>
        <fullName evidence="5">Glycosyl hydrolase</fullName>
    </submittedName>
</protein>
<evidence type="ECO:0000256" key="3">
    <source>
        <dbReference type="SAM" id="SignalP"/>
    </source>
</evidence>
<feature type="chain" id="PRO_5012046502" evidence="3">
    <location>
        <begin position="19"/>
        <end position="1321"/>
    </location>
</feature>
<dbReference type="PANTHER" id="PTHR43817:SF1">
    <property type="entry name" value="HYDROLASE, FAMILY 43, PUTATIVE (AFU_ORTHOLOGUE AFUA_3G01660)-RELATED"/>
    <property type="match status" value="1"/>
</dbReference>
<dbReference type="Proteomes" id="UP001326715">
    <property type="component" value="Chromosome"/>
</dbReference>
<sequence>MRSVLICFLLLLSTTLHAQQNAKPWVFWYWMYAAVSPEGIHADLVAMKEAGLGGAYLMPINGKTTYTPVAEQLSPAWWELVHYASQQADSLGLQLGMHFCDGFAVAGGPWITPALSMQKVVWTSTEVKGQFNGILPQPTTNEAYYKDIAVLAFPLIKEDQSTPVVTTSLPNVNAQILANKNNKDNIKSTDPCWIQYTYAAPFTCRSILIRGNNYQAQRLKLSVSDDGISFHEVLQMTAPRHGWADSDADHTYSIPATTSRYFRFDYNKAGSEPGAEDLDNAKWKQSLKITGIHLSNQPRIDQFEGKSGAIWRISNTITNTDLAIPQDQIIDLTAKTDAKGHLQWKAPKGDWTILRIGHTSTGHKNVTGGAGAGLECDKFNPAAVRFQFDHWYGEALKRAKLSVLHVDSWECGSQNWSSVFRDAFKKQHGYDLLKWLPAMAGIPVNNGPASEQFLSDIRRTINHLIQVNFYDTLSVLAHSNGVAFSAESTAPMITADGMEHYHAVDYPMGEFWLRSPTHDKPNDMLDAISGAHVYDKQIIQAEAFTELRNNWDEYPGMLKTSIDRNFALGINKLVFHVFAHNPWMDKKPGMTLNGIGLYFQRDQTWWPYVSGMVDYVTRCQQLLQQGKPVVDIGVYTGDNLPKRAVLPARLVPLLPTLFGDSTIQREKRRLANVGEPTMEMPAGVTASANISKAEDWIDPLHGYAYDSYNRPADSARYRISLKLTDTLKHINVPPDFISGEPGIAWTHRSAPDKEIYFVSNQQDKERHLQLSFRVQNKMPVLYDAVQDMYLQPEASQVKGDRTELSLSLPPNGSMFVLFTNKPLHNVHKQTNDAPFKTLDNPWKVSFTPNDTVLFEKLTDWSQHASGKIRYFSGTAHYIQNFQLDNPPAAILLDLGNVANIAAVKVNDTDCGITWTPPYRVDISKAVHPGLNKIDIAVTNTWANRIIGDRTQPKTTYSIVADKQAGGHLLPAGLLGPVKLLSDYQVADSVMERVYNEVKTPYKYGLVMVPANDTLKMDCPGIFRKNNEWYMVYIVFDGRGYETWLAKSKDLLNWQSLGKMMSFSDSATWDANQKAGYTALQDYKWGGNYEWPAYKGKHWLSYFGGVSTGYEAGLLSIGIAYTDQDITKAHEWKRLPQPVLKATDADAGWWENNTIYKSSVIRDVQKRTGHSFIMYYNAKGDSLKPKRGKERIGMAVSDDMEHWSRWSRDPILDHYTGITGDAVIQQMDSLYVMFYYGAFWKDKPKEAFNRFACSYDLVHWTDWKGADLINSSEPYDNLFAHKSFVVKWNGVVYHYYCAVDKAGHRGIAVATSVDKGKSKLTY</sequence>
<dbReference type="Gene3D" id="2.60.120.260">
    <property type="entry name" value="Galactose-binding domain-like"/>
    <property type="match status" value="2"/>
</dbReference>
<accession>A0A1K1PXV5</accession>
<evidence type="ECO:0000256" key="2">
    <source>
        <dbReference type="ARBA" id="ARBA00022801"/>
    </source>
</evidence>
<keyword evidence="7" id="KW-1185">Reference proteome</keyword>
<evidence type="ECO:0000256" key="1">
    <source>
        <dbReference type="ARBA" id="ARBA00022729"/>
    </source>
</evidence>
<evidence type="ECO:0000313" key="5">
    <source>
        <dbReference type="EMBL" id="WQG92932.1"/>
    </source>
</evidence>
<gene>
    <name evidence="4" type="ORF">SAMN05661012_02359</name>
    <name evidence="5" type="ORF">SR876_15535</name>
</gene>
<dbReference type="EMBL" id="CP140154">
    <property type="protein sequence ID" value="WQG92932.1"/>
    <property type="molecule type" value="Genomic_DNA"/>
</dbReference>
<dbReference type="NCBIfam" id="NF045579">
    <property type="entry name" value="rhamnoside_JR"/>
    <property type="match status" value="1"/>
</dbReference>